<dbReference type="AlphaFoldDB" id="A0A0F5J7J8"/>
<dbReference type="CDD" id="cd06532">
    <property type="entry name" value="Glyco_transf_25"/>
    <property type="match status" value="1"/>
</dbReference>
<organism evidence="2 3">
    <name type="scientific">Parabacteroides goldsteinii DSM 19448 = WAL 12034</name>
    <dbReference type="NCBI Taxonomy" id="927665"/>
    <lineage>
        <taxon>Bacteria</taxon>
        <taxon>Pseudomonadati</taxon>
        <taxon>Bacteroidota</taxon>
        <taxon>Bacteroidia</taxon>
        <taxon>Bacteroidales</taxon>
        <taxon>Tannerellaceae</taxon>
        <taxon>Parabacteroides</taxon>
    </lineage>
</organism>
<evidence type="ECO:0000313" key="2">
    <source>
        <dbReference type="EMBL" id="KKB53866.1"/>
    </source>
</evidence>
<dbReference type="HOGENOM" id="CLU_071269_4_1_10"/>
<feature type="domain" description="Glycosyl transferase family 25" evidence="1">
    <location>
        <begin position="4"/>
        <end position="170"/>
    </location>
</feature>
<dbReference type="InterPro" id="IPR002654">
    <property type="entry name" value="Glyco_trans_25"/>
</dbReference>
<accession>A0A0F5J7J8</accession>
<dbReference type="PATRIC" id="fig|927665.4.peg.3512"/>
<proteinExistence type="predicted"/>
<evidence type="ECO:0000259" key="1">
    <source>
        <dbReference type="Pfam" id="PF01755"/>
    </source>
</evidence>
<dbReference type="EMBL" id="AQHV01000014">
    <property type="protein sequence ID" value="KKB53866.1"/>
    <property type="molecule type" value="Genomic_DNA"/>
</dbReference>
<dbReference type="Pfam" id="PF01755">
    <property type="entry name" value="Glyco_transf_25"/>
    <property type="match status" value="1"/>
</dbReference>
<gene>
    <name evidence="2" type="ORF">HMPREF1535_03419</name>
</gene>
<sequence>MKIQTYVINLKRSADRREYILKETARYACMDVELVEAVDGYRLLPEETERLFDVKRFTYRYKRHPYPGEVGCTLSHQECYRRLLNSDEEVALILEDDIVFLKPELVDAVMTECCEMLKKEKGGVFIYSLLSVSSTRGRDMGNGYSMYRVWFGLGTYVYLIHRNVAKKLLTDFPSVLADDYQYMNLKGIKVYGLFPLFSTGDSMGTNIQQGKQDIEYVTDIPVRYRLQNFFRGGCRRLLLLLHILSVR</sequence>
<dbReference type="STRING" id="927665.HMPREF1535_03419"/>
<reference evidence="2 3" key="1">
    <citation type="submission" date="2013-04" db="EMBL/GenBank/DDBJ databases">
        <title>The Genome Sequence of Parabacteroides goldsteinii DSM 19448.</title>
        <authorList>
            <consortium name="The Broad Institute Genomics Platform"/>
            <person name="Earl A."/>
            <person name="Ward D."/>
            <person name="Feldgarden M."/>
            <person name="Gevers D."/>
            <person name="Martens E."/>
            <person name="Sakamoto M."/>
            <person name="Benno Y."/>
            <person name="Song Y."/>
            <person name="Liu C."/>
            <person name="Lee J."/>
            <person name="Bolanos M."/>
            <person name="Vaisanen M.L."/>
            <person name="Finegold S.M."/>
            <person name="Walker B."/>
            <person name="Young S."/>
            <person name="Zeng Q."/>
            <person name="Gargeya S."/>
            <person name="Fitzgerald M."/>
            <person name="Haas B."/>
            <person name="Abouelleil A."/>
            <person name="Allen A.W."/>
            <person name="Alvarado L."/>
            <person name="Arachchi H.M."/>
            <person name="Berlin A.M."/>
            <person name="Chapman S.B."/>
            <person name="Gainer-Dewar J."/>
            <person name="Goldberg J."/>
            <person name="Griggs A."/>
            <person name="Gujja S."/>
            <person name="Hansen M."/>
            <person name="Howarth C."/>
            <person name="Imamovic A."/>
            <person name="Ireland A."/>
            <person name="Larimer J."/>
            <person name="McCowan C."/>
            <person name="Murphy C."/>
            <person name="Pearson M."/>
            <person name="Poon T.W."/>
            <person name="Priest M."/>
            <person name="Roberts A."/>
            <person name="Saif S."/>
            <person name="Shea T."/>
            <person name="Sisk P."/>
            <person name="Sykes S."/>
            <person name="Wortman J."/>
            <person name="Nusbaum C."/>
            <person name="Birren B."/>
        </authorList>
    </citation>
    <scope>NUCLEOTIDE SEQUENCE [LARGE SCALE GENOMIC DNA]</scope>
    <source>
        <strain evidence="2 3">DSM 19448</strain>
    </source>
</reference>
<comment type="caution">
    <text evidence="2">The sequence shown here is derived from an EMBL/GenBank/DDBJ whole genome shotgun (WGS) entry which is preliminary data.</text>
</comment>
<dbReference type="Proteomes" id="UP000033047">
    <property type="component" value="Unassembled WGS sequence"/>
</dbReference>
<name>A0A0F5J7J8_9BACT</name>
<dbReference type="RefSeq" id="WP_046146885.1">
    <property type="nucleotide sequence ID" value="NZ_KQ033913.1"/>
</dbReference>
<protein>
    <recommendedName>
        <fullName evidence="1">Glycosyl transferase family 25 domain-containing protein</fullName>
    </recommendedName>
</protein>
<evidence type="ECO:0000313" key="3">
    <source>
        <dbReference type="Proteomes" id="UP000033047"/>
    </source>
</evidence>